<evidence type="ECO:0000313" key="18">
    <source>
        <dbReference type="EMBL" id="NWQ76916.1"/>
    </source>
</evidence>
<evidence type="ECO:0000256" key="5">
    <source>
        <dbReference type="ARBA" id="ARBA00022737"/>
    </source>
</evidence>
<keyword evidence="19" id="KW-1185">Reference proteome</keyword>
<comment type="subcellular location">
    <subcellularLocation>
        <location evidence="1">Membrane</location>
        <topology evidence="1">Single-pass type I membrane protein</topology>
    </subcellularLocation>
</comment>
<dbReference type="PRINTS" id="PR01536">
    <property type="entry name" value="INTRLKN1R12F"/>
</dbReference>
<evidence type="ECO:0000259" key="16">
    <source>
        <dbReference type="PROSITE" id="PS50104"/>
    </source>
</evidence>
<evidence type="ECO:0000256" key="10">
    <source>
        <dbReference type="ARBA" id="ARBA00023157"/>
    </source>
</evidence>
<dbReference type="InterPro" id="IPR007110">
    <property type="entry name" value="Ig-like_dom"/>
</dbReference>
<evidence type="ECO:0000256" key="4">
    <source>
        <dbReference type="ARBA" id="ARBA00022729"/>
    </source>
</evidence>
<proteinExistence type="inferred from homology"/>
<dbReference type="FunFam" id="3.40.50.10140:FF:000002">
    <property type="entry name" value="Interleukin 1 receptor accessory protein"/>
    <property type="match status" value="1"/>
</dbReference>
<keyword evidence="5" id="KW-0677">Repeat</keyword>
<keyword evidence="3 15" id="KW-0812">Transmembrane</keyword>
<dbReference type="SMART" id="SM00255">
    <property type="entry name" value="TIR"/>
    <property type="match status" value="1"/>
</dbReference>
<keyword evidence="13" id="KW-0395">Inflammatory response</keyword>
<keyword evidence="4" id="KW-0732">Signal</keyword>
<dbReference type="GO" id="GO:0016787">
    <property type="term" value="F:hydrolase activity"/>
    <property type="evidence" value="ECO:0007669"/>
    <property type="project" value="UniProtKB-KW"/>
</dbReference>
<accession>A0A7K4RU19</accession>
<dbReference type="PROSITE" id="PS50835">
    <property type="entry name" value="IG_LIKE"/>
    <property type="match status" value="3"/>
</dbReference>
<name>A0A7K4RU19_COLPI</name>
<evidence type="ECO:0000256" key="3">
    <source>
        <dbReference type="ARBA" id="ARBA00022692"/>
    </source>
</evidence>
<dbReference type="EMBL" id="VYZG01000385">
    <property type="protein sequence ID" value="NWQ76916.1"/>
    <property type="molecule type" value="Genomic_DNA"/>
</dbReference>
<dbReference type="InterPro" id="IPR036179">
    <property type="entry name" value="Ig-like_dom_sf"/>
</dbReference>
<evidence type="ECO:0000256" key="12">
    <source>
        <dbReference type="ARBA" id="ARBA00023180"/>
    </source>
</evidence>
<dbReference type="SUPFAM" id="SSF48726">
    <property type="entry name" value="Immunoglobulin"/>
    <property type="match status" value="3"/>
</dbReference>
<dbReference type="PANTHER" id="PTHR11890:SF26">
    <property type="entry name" value="INTERLEUKIN-1 RECEPTOR TYPE 1"/>
    <property type="match status" value="1"/>
</dbReference>
<feature type="domain" description="TIR" evidence="16">
    <location>
        <begin position="366"/>
        <end position="521"/>
    </location>
</feature>
<organism evidence="18 19">
    <name type="scientific">Columbina picui</name>
    <name type="common">Picui ground-dove</name>
    <dbReference type="NCBI Taxonomy" id="115618"/>
    <lineage>
        <taxon>Eukaryota</taxon>
        <taxon>Metazoa</taxon>
        <taxon>Chordata</taxon>
        <taxon>Craniata</taxon>
        <taxon>Vertebrata</taxon>
        <taxon>Euteleostomi</taxon>
        <taxon>Archelosauria</taxon>
        <taxon>Archosauria</taxon>
        <taxon>Dinosauria</taxon>
        <taxon>Saurischia</taxon>
        <taxon>Theropoda</taxon>
        <taxon>Coelurosauria</taxon>
        <taxon>Aves</taxon>
        <taxon>Neognathae</taxon>
        <taxon>Neoaves</taxon>
        <taxon>Columbimorphae</taxon>
        <taxon>Columbiformes</taxon>
        <taxon>Columbidae</taxon>
        <taxon>Columbina</taxon>
    </lineage>
</organism>
<dbReference type="FunFam" id="2.60.40.10:FF:000188">
    <property type="entry name" value="Interleukin-1 receptor accessory protein-like 1"/>
    <property type="match status" value="1"/>
</dbReference>
<comment type="caution">
    <text evidence="18">The sequence shown here is derived from an EMBL/GenBank/DDBJ whole genome shotgun (WGS) entry which is preliminary data.</text>
</comment>
<keyword evidence="7 15" id="KW-1133">Transmembrane helix</keyword>
<feature type="non-terminal residue" evidence="18">
    <location>
        <position position="547"/>
    </location>
</feature>
<dbReference type="Gene3D" id="3.40.50.10140">
    <property type="entry name" value="Toll/interleukin-1 receptor homology (TIR) domain"/>
    <property type="match status" value="1"/>
</dbReference>
<dbReference type="InterPro" id="IPR000157">
    <property type="entry name" value="TIR_dom"/>
</dbReference>
<evidence type="ECO:0000256" key="8">
    <source>
        <dbReference type="ARBA" id="ARBA00023027"/>
    </source>
</evidence>
<dbReference type="Proteomes" id="UP000530263">
    <property type="component" value="Unassembled WGS sequence"/>
</dbReference>
<keyword evidence="8" id="KW-0520">NAD</keyword>
<gene>
    <name evidence="18" type="primary">Il1r1_1</name>
    <name evidence="18" type="ORF">COLPIC_R12378</name>
</gene>
<evidence type="ECO:0000256" key="6">
    <source>
        <dbReference type="ARBA" id="ARBA00022801"/>
    </source>
</evidence>
<dbReference type="AlphaFoldDB" id="A0A7K4RU19"/>
<evidence type="ECO:0000256" key="2">
    <source>
        <dbReference type="ARBA" id="ARBA00009752"/>
    </source>
</evidence>
<dbReference type="Pfam" id="PF01582">
    <property type="entry name" value="TIR"/>
    <property type="match status" value="1"/>
</dbReference>
<keyword evidence="12" id="KW-0325">Glycoprotein</keyword>
<keyword evidence="11" id="KW-0675">Receptor</keyword>
<evidence type="ECO:0000259" key="17">
    <source>
        <dbReference type="PROSITE" id="PS50835"/>
    </source>
</evidence>
<dbReference type="GO" id="GO:0006954">
    <property type="term" value="P:inflammatory response"/>
    <property type="evidence" value="ECO:0007669"/>
    <property type="project" value="UniProtKB-KW"/>
</dbReference>
<evidence type="ECO:0000256" key="9">
    <source>
        <dbReference type="ARBA" id="ARBA00023136"/>
    </source>
</evidence>
<dbReference type="InterPro" id="IPR015621">
    <property type="entry name" value="IL-1_rcpt_fam"/>
</dbReference>
<feature type="domain" description="Ig-like" evidence="17">
    <location>
        <begin position="210"/>
        <end position="301"/>
    </location>
</feature>
<sequence>LFPLEKCDAYDVMLRESLVPDGQPLAIKCSLEKSLKSGDYNLTWYKVGNQTAVPRDKLSRIHQQKNFIWFLPAMLEDSGDYECVIRNSTSHRKMRTKVTVFERIDGLCLNEKFAVEEVIFTVSSAKVVCPHLDYFRNEKNIQPVRWYKDCQLLEGKRFTFSNSDLIICNVTLHDQGNYTCETMYTYNGKQYNVSRDIRLTVEVSPPKKPPEISYPRNNSIEVELGSQVTVDCNTTGADGYEQVQKGLWFYGSICHLLDREKTSHDGRPVHSVKLIISEVNSEDYEQPFVCQASNAFGQAASYIILKHRVPDIQRWLAGGLVSLLILAFITLTIYKIFKIDLVLWYRNSVCAFASKEETFVFVLDGKVYDAYVLYPKRSGGRSFYHLENFVSTILPDVLEQQCGYNLFISGRDDLPGEAVISVADETLKQSRRLMIILGSETSSSCLSEDTSEQQLAMYNALIRDGVRVILIELDEIQDYTSMPESIRYIKQKRGAIQWKGDFSEKSCSANTRFWKNVRYQMPSRKKVSYSELYLLPLSLNNSAAKRS</sequence>
<dbReference type="InterPro" id="IPR004074">
    <property type="entry name" value="IL-1_rcpt_I/II-typ"/>
</dbReference>
<comment type="similarity">
    <text evidence="2">Belongs to the interleukin-1 receptor family.</text>
</comment>
<dbReference type="InterPro" id="IPR035897">
    <property type="entry name" value="Toll_tir_struct_dom_sf"/>
</dbReference>
<dbReference type="Gene3D" id="2.60.40.10">
    <property type="entry name" value="Immunoglobulins"/>
    <property type="match status" value="3"/>
</dbReference>
<dbReference type="PROSITE" id="PS50104">
    <property type="entry name" value="TIR"/>
    <property type="match status" value="1"/>
</dbReference>
<dbReference type="FunFam" id="2.60.40.10:FF:001302">
    <property type="entry name" value="Interleukin 1 receptor like 2"/>
    <property type="match status" value="1"/>
</dbReference>
<feature type="transmembrane region" description="Helical" evidence="15">
    <location>
        <begin position="315"/>
        <end position="337"/>
    </location>
</feature>
<evidence type="ECO:0000256" key="1">
    <source>
        <dbReference type="ARBA" id="ARBA00004479"/>
    </source>
</evidence>
<evidence type="ECO:0000256" key="13">
    <source>
        <dbReference type="ARBA" id="ARBA00023198"/>
    </source>
</evidence>
<keyword evidence="6" id="KW-0378">Hydrolase</keyword>
<dbReference type="GO" id="GO:0004909">
    <property type="term" value="F:interleukin-1, type I, activating receptor activity"/>
    <property type="evidence" value="ECO:0007669"/>
    <property type="project" value="InterPro"/>
</dbReference>
<dbReference type="InterPro" id="IPR004076">
    <property type="entry name" value="IL-1_rcpt_I-typ"/>
</dbReference>
<dbReference type="PANTHER" id="PTHR11890">
    <property type="entry name" value="INTERLEUKIN-1 RECEPTOR FAMILY MEMBER"/>
    <property type="match status" value="1"/>
</dbReference>
<dbReference type="SMART" id="SM00409">
    <property type="entry name" value="IG"/>
    <property type="match status" value="3"/>
</dbReference>
<feature type="domain" description="Ig-like" evidence="17">
    <location>
        <begin position="3"/>
        <end position="99"/>
    </location>
</feature>
<evidence type="ECO:0000256" key="15">
    <source>
        <dbReference type="SAM" id="Phobius"/>
    </source>
</evidence>
<keyword evidence="14" id="KW-0393">Immunoglobulin domain</keyword>
<evidence type="ECO:0000256" key="14">
    <source>
        <dbReference type="ARBA" id="ARBA00023319"/>
    </source>
</evidence>
<dbReference type="OrthoDB" id="6132459at2759"/>
<dbReference type="SUPFAM" id="SSF52200">
    <property type="entry name" value="Toll/Interleukin receptor TIR domain"/>
    <property type="match status" value="1"/>
</dbReference>
<feature type="domain" description="Ig-like" evidence="17">
    <location>
        <begin position="123"/>
        <end position="200"/>
    </location>
</feature>
<keyword evidence="9 15" id="KW-0472">Membrane</keyword>
<evidence type="ECO:0000256" key="7">
    <source>
        <dbReference type="ARBA" id="ARBA00022989"/>
    </source>
</evidence>
<keyword evidence="10" id="KW-1015">Disulfide bond</keyword>
<dbReference type="InterPro" id="IPR013783">
    <property type="entry name" value="Ig-like_fold"/>
</dbReference>
<dbReference type="GO" id="GO:0016020">
    <property type="term" value="C:membrane"/>
    <property type="evidence" value="ECO:0007669"/>
    <property type="project" value="UniProtKB-SubCell"/>
</dbReference>
<dbReference type="PRINTS" id="PR01538">
    <property type="entry name" value="INTRLEUKN1R1"/>
</dbReference>
<dbReference type="Pfam" id="PF13895">
    <property type="entry name" value="Ig_2"/>
    <property type="match status" value="2"/>
</dbReference>
<feature type="non-terminal residue" evidence="18">
    <location>
        <position position="1"/>
    </location>
</feature>
<dbReference type="GO" id="GO:0050727">
    <property type="term" value="P:regulation of inflammatory response"/>
    <property type="evidence" value="ECO:0007669"/>
    <property type="project" value="TreeGrafter"/>
</dbReference>
<dbReference type="InterPro" id="IPR003599">
    <property type="entry name" value="Ig_sub"/>
</dbReference>
<evidence type="ECO:0000256" key="11">
    <source>
        <dbReference type="ARBA" id="ARBA00023170"/>
    </source>
</evidence>
<evidence type="ECO:0000313" key="19">
    <source>
        <dbReference type="Proteomes" id="UP000530263"/>
    </source>
</evidence>
<reference evidence="18 19" key="1">
    <citation type="submission" date="2019-09" db="EMBL/GenBank/DDBJ databases">
        <title>Bird 10,000 Genomes (B10K) Project - Family phase.</title>
        <authorList>
            <person name="Zhang G."/>
        </authorList>
    </citation>
    <scope>NUCLEOTIDE SEQUENCE [LARGE SCALE GENOMIC DNA]</scope>
    <source>
        <strain evidence="18">B10K-DU-021-26</strain>
        <tissue evidence="18">Mixed tissue sample</tissue>
    </source>
</reference>
<dbReference type="PRINTS" id="PR01537">
    <property type="entry name" value="INTRLKN1R1F"/>
</dbReference>
<protein>
    <submittedName>
        <fullName evidence="18">IL1R1 protein</fullName>
    </submittedName>
</protein>